<protein>
    <submittedName>
        <fullName evidence="1">Uncharacterized protein</fullName>
    </submittedName>
</protein>
<reference evidence="1 2" key="1">
    <citation type="submission" date="2019-03" db="EMBL/GenBank/DDBJ databases">
        <title>Genomic analyses of the natural microbiome of Caenorhabditis elegans.</title>
        <authorList>
            <person name="Samuel B."/>
        </authorList>
    </citation>
    <scope>NUCLEOTIDE SEQUENCE [LARGE SCALE GENOMIC DNA]</scope>
    <source>
        <strain evidence="1 2">JUb89</strain>
    </source>
</reference>
<dbReference type="Proteomes" id="UP000294963">
    <property type="component" value="Unassembled WGS sequence"/>
</dbReference>
<gene>
    <name evidence="1" type="ORF">EC844_101184</name>
</gene>
<comment type="caution">
    <text evidence="1">The sequence shown here is derived from an EMBL/GenBank/DDBJ whole genome shotgun (WGS) entry which is preliminary data.</text>
</comment>
<dbReference type="AlphaFoldDB" id="A0A4R1Y6R0"/>
<keyword evidence="2" id="KW-1185">Reference proteome</keyword>
<organism evidence="1 2">
    <name type="scientific">Acinetobacter calcoaceticus</name>
    <dbReference type="NCBI Taxonomy" id="471"/>
    <lineage>
        <taxon>Bacteria</taxon>
        <taxon>Pseudomonadati</taxon>
        <taxon>Pseudomonadota</taxon>
        <taxon>Gammaproteobacteria</taxon>
        <taxon>Moraxellales</taxon>
        <taxon>Moraxellaceae</taxon>
        <taxon>Acinetobacter</taxon>
        <taxon>Acinetobacter calcoaceticus/baumannii complex</taxon>
    </lineage>
</organism>
<proteinExistence type="predicted"/>
<sequence length="163" mass="18418">MENSALTLLLEIKRVGFSQKWNSSKFFEGPMRIHVLKDGTSSNRGIYSLSKNTLGYPVAIKVHGFDDPEGKINFVVASGSRAILPLTINVPIKSLADHNFTYKGAELLGSESTLYSPIHKINKLYIHHFSVKEGSQQAIYHFYTEDEKLNNELKFVRLVVDFN</sequence>
<evidence type="ECO:0000313" key="2">
    <source>
        <dbReference type="Proteomes" id="UP000294963"/>
    </source>
</evidence>
<accession>A0A4R1Y6R0</accession>
<dbReference type="EMBL" id="SLVJ01000001">
    <property type="protein sequence ID" value="TCM70910.1"/>
    <property type="molecule type" value="Genomic_DNA"/>
</dbReference>
<name>A0A4R1Y6R0_ACICA</name>
<evidence type="ECO:0000313" key="1">
    <source>
        <dbReference type="EMBL" id="TCM70910.1"/>
    </source>
</evidence>